<accession>A0A318HHE1</accession>
<keyword evidence="11" id="KW-1207">Sterol metabolism</keyword>
<dbReference type="InterPro" id="IPR036396">
    <property type="entry name" value="Cyt_P450_sf"/>
</dbReference>
<dbReference type="EMBL" id="QJJU01000006">
    <property type="protein sequence ID" value="PXX09265.1"/>
    <property type="molecule type" value="Genomic_DNA"/>
</dbReference>
<evidence type="ECO:0000256" key="9">
    <source>
        <dbReference type="ARBA" id="ARBA00023033"/>
    </source>
</evidence>
<proteinExistence type="inferred from homology"/>
<dbReference type="Proteomes" id="UP000247781">
    <property type="component" value="Unassembled WGS sequence"/>
</dbReference>
<dbReference type="PROSITE" id="PS00086">
    <property type="entry name" value="CYTOCHROME_P450"/>
    <property type="match status" value="1"/>
</dbReference>
<dbReference type="Gene3D" id="1.10.630.10">
    <property type="entry name" value="Cytochrome P450"/>
    <property type="match status" value="1"/>
</dbReference>
<evidence type="ECO:0000256" key="17">
    <source>
        <dbReference type="ARBA" id="ARBA00083909"/>
    </source>
</evidence>
<dbReference type="GO" id="GO:0020037">
    <property type="term" value="F:heme binding"/>
    <property type="evidence" value="ECO:0007669"/>
    <property type="project" value="InterPro"/>
</dbReference>
<dbReference type="FunFam" id="1.10.630.10:FF:000018">
    <property type="entry name" value="Cytochrome P450 monooxygenase"/>
    <property type="match status" value="1"/>
</dbReference>
<name>A0A318HHE1_9MYCO</name>
<evidence type="ECO:0000256" key="7">
    <source>
        <dbReference type="ARBA" id="ARBA00023002"/>
    </source>
</evidence>
<dbReference type="PANTHER" id="PTHR46696">
    <property type="entry name" value="P450, PUTATIVE (EUROFUNG)-RELATED"/>
    <property type="match status" value="1"/>
</dbReference>
<dbReference type="GO" id="GO:0016705">
    <property type="term" value="F:oxidoreductase activity, acting on paired donors, with incorporation or reduction of molecular oxygen"/>
    <property type="evidence" value="ECO:0007669"/>
    <property type="project" value="InterPro"/>
</dbReference>
<evidence type="ECO:0000256" key="4">
    <source>
        <dbReference type="ARBA" id="ARBA00022617"/>
    </source>
</evidence>
<comment type="cofactor">
    <cofactor evidence="1">
        <name>heme</name>
        <dbReference type="ChEBI" id="CHEBI:30413"/>
    </cofactor>
</comment>
<gene>
    <name evidence="19" type="ORF">C8E89_106192</name>
</gene>
<evidence type="ECO:0000256" key="3">
    <source>
        <dbReference type="ARBA" id="ARBA00022548"/>
    </source>
</evidence>
<evidence type="ECO:0000256" key="5">
    <source>
        <dbReference type="ARBA" id="ARBA00022723"/>
    </source>
</evidence>
<evidence type="ECO:0000256" key="1">
    <source>
        <dbReference type="ARBA" id="ARBA00001971"/>
    </source>
</evidence>
<keyword evidence="4 18" id="KW-0349">Heme</keyword>
<dbReference type="GO" id="GO:0004497">
    <property type="term" value="F:monooxygenase activity"/>
    <property type="evidence" value="ECO:0007669"/>
    <property type="project" value="UniProtKB-KW"/>
</dbReference>
<comment type="pathway">
    <text evidence="13">Steroid metabolism; cholesterol degradation.</text>
</comment>
<keyword evidence="8 18" id="KW-0408">Iron</keyword>
<comment type="caution">
    <text evidence="19">The sequence shown here is derived from an EMBL/GenBank/DDBJ whole genome shotgun (WGS) entry which is preliminary data.</text>
</comment>
<dbReference type="InterPro" id="IPR001128">
    <property type="entry name" value="Cyt_P450"/>
</dbReference>
<dbReference type="InterPro" id="IPR017972">
    <property type="entry name" value="Cyt_P450_CS"/>
</dbReference>
<evidence type="ECO:0000256" key="8">
    <source>
        <dbReference type="ARBA" id="ARBA00023004"/>
    </source>
</evidence>
<dbReference type="GO" id="GO:0008203">
    <property type="term" value="P:cholesterol metabolic process"/>
    <property type="evidence" value="ECO:0007669"/>
    <property type="project" value="UniProtKB-KW"/>
</dbReference>
<keyword evidence="6" id="KW-0442">Lipid degradation</keyword>
<dbReference type="PRINTS" id="PR00359">
    <property type="entry name" value="BP450"/>
</dbReference>
<evidence type="ECO:0000256" key="6">
    <source>
        <dbReference type="ARBA" id="ARBA00022963"/>
    </source>
</evidence>
<keyword evidence="5 18" id="KW-0479">Metal-binding</keyword>
<dbReference type="OrthoDB" id="142769at2"/>
<protein>
    <recommendedName>
        <fullName evidence="14">Steroid C26-monooxygenase</fullName>
    </recommendedName>
    <alternativeName>
        <fullName evidence="15">Cholest-4-en-3-one C26-monooxygenase</fullName>
    </alternativeName>
    <alternativeName>
        <fullName evidence="17">Cholesterol C26-monooxygenase</fullName>
    </alternativeName>
    <alternativeName>
        <fullName evidence="16">Steroid C27-monooxygenase</fullName>
    </alternativeName>
</protein>
<dbReference type="GO" id="GO:0016042">
    <property type="term" value="P:lipid catabolic process"/>
    <property type="evidence" value="ECO:0007669"/>
    <property type="project" value="UniProtKB-KW"/>
</dbReference>
<sequence length="407" mass="45334">MTTPTRPLSLFHLLDPEVLADPYPLYARLRHESPVLWDRFLGAWVVTRYDDVEHVLTRFRAERTPTPERLTELGMHRLAPVAQVMVKQVIFMDPPQHGRVRGLAAAAFMARRVERMRDHIRDIANDLVDRVVAQGHMDLMHDFANPLPAIVTAEMLGVPAEDHEQLRIWSQDFGQMLGNFQHNPDNIDGVLRAVSEMDPYFRRELKRQSGAPTEGLIGALSQVRMDGDRLSDDEVVANAIMAMVAGLETTTNLIGNGLLTLLRHPAALEDLRADLTAVPTAVEELVRYESPSQLTARIAPDNAVVGGQAIEAGQAVIAVVGAANRDPERFESPDVLDLARKDNRHLGFGWGPHFCFGGPLARIEGQIAFETLLSRLDGLELADGHPQWRSTNLGLRGLDTLPIRWRV</sequence>
<evidence type="ECO:0000256" key="12">
    <source>
        <dbReference type="ARBA" id="ARBA00023221"/>
    </source>
</evidence>
<dbReference type="RefSeq" id="WP_110316255.1">
    <property type="nucleotide sequence ID" value="NZ_QJJU01000006.1"/>
</dbReference>
<organism evidence="19 20">
    <name type="scientific">Mycolicibacterium moriokaense</name>
    <dbReference type="NCBI Taxonomy" id="39691"/>
    <lineage>
        <taxon>Bacteria</taxon>
        <taxon>Bacillati</taxon>
        <taxon>Actinomycetota</taxon>
        <taxon>Actinomycetes</taxon>
        <taxon>Mycobacteriales</taxon>
        <taxon>Mycobacteriaceae</taxon>
        <taxon>Mycolicibacterium</taxon>
    </lineage>
</organism>
<evidence type="ECO:0000256" key="11">
    <source>
        <dbReference type="ARBA" id="ARBA00023166"/>
    </source>
</evidence>
<keyword evidence="7 18" id="KW-0560">Oxidoreductase</keyword>
<evidence type="ECO:0000313" key="20">
    <source>
        <dbReference type="Proteomes" id="UP000247781"/>
    </source>
</evidence>
<evidence type="ECO:0000313" key="19">
    <source>
        <dbReference type="EMBL" id="PXX09265.1"/>
    </source>
</evidence>
<dbReference type="Pfam" id="PF00067">
    <property type="entry name" value="p450"/>
    <property type="match status" value="1"/>
</dbReference>
<reference evidence="19 20" key="2">
    <citation type="submission" date="2018-06" db="EMBL/GenBank/DDBJ databases">
        <title>Sequencing of bacterial isolates from soil warming experiment in Harvard Forest, Massachusetts, USA.</title>
        <authorList>
            <person name="Deangelis K.PhD."/>
        </authorList>
    </citation>
    <scope>NUCLEOTIDE SEQUENCE [LARGE SCALE GENOMIC DNA]</scope>
    <source>
        <strain evidence="19 20">GAS496</strain>
    </source>
</reference>
<keyword evidence="10" id="KW-0443">Lipid metabolism</keyword>
<dbReference type="AlphaFoldDB" id="A0A318HHE1"/>
<dbReference type="GO" id="GO:0005506">
    <property type="term" value="F:iron ion binding"/>
    <property type="evidence" value="ECO:0007669"/>
    <property type="project" value="InterPro"/>
</dbReference>
<evidence type="ECO:0000256" key="18">
    <source>
        <dbReference type="RuleBase" id="RU000461"/>
    </source>
</evidence>
<evidence type="ECO:0000256" key="10">
    <source>
        <dbReference type="ARBA" id="ARBA00023098"/>
    </source>
</evidence>
<dbReference type="PANTHER" id="PTHR46696:SF1">
    <property type="entry name" value="CYTOCHROME P450 YJIB-RELATED"/>
    <property type="match status" value="1"/>
</dbReference>
<dbReference type="InterPro" id="IPR002397">
    <property type="entry name" value="Cyt_P450_B"/>
</dbReference>
<dbReference type="SUPFAM" id="SSF48264">
    <property type="entry name" value="Cytochrome P450"/>
    <property type="match status" value="1"/>
</dbReference>
<keyword evidence="12" id="KW-0753">Steroid metabolism</keyword>
<dbReference type="CDD" id="cd20625">
    <property type="entry name" value="CYP164-like"/>
    <property type="match status" value="1"/>
</dbReference>
<keyword evidence="20" id="KW-1185">Reference proteome</keyword>
<comment type="similarity">
    <text evidence="2 18">Belongs to the cytochrome P450 family.</text>
</comment>
<keyword evidence="9 18" id="KW-0503">Monooxygenase</keyword>
<evidence type="ECO:0000256" key="15">
    <source>
        <dbReference type="ARBA" id="ARBA00079588"/>
    </source>
</evidence>
<keyword evidence="3" id="KW-0153">Cholesterol metabolism</keyword>
<evidence type="ECO:0000256" key="14">
    <source>
        <dbReference type="ARBA" id="ARBA00070775"/>
    </source>
</evidence>
<reference evidence="20" key="1">
    <citation type="submission" date="2018-05" db="EMBL/GenBank/DDBJ databases">
        <authorList>
            <person name="Deangelis K."/>
            <person name="Huntemann M."/>
            <person name="Clum A."/>
            <person name="Pillay M."/>
            <person name="Palaniappan K."/>
            <person name="Varghese N."/>
            <person name="Mikhailova N."/>
            <person name="Stamatis D."/>
            <person name="Reddy T."/>
            <person name="Daum C."/>
            <person name="Shapiro N."/>
            <person name="Ivanova N."/>
            <person name="Kyrpides N."/>
            <person name="Woyke T."/>
        </authorList>
    </citation>
    <scope>NUCLEOTIDE SEQUENCE [LARGE SCALE GENOMIC DNA]</scope>
    <source>
        <strain evidence="20">GAS496</strain>
    </source>
</reference>
<evidence type="ECO:0000256" key="16">
    <source>
        <dbReference type="ARBA" id="ARBA00082981"/>
    </source>
</evidence>
<evidence type="ECO:0000256" key="13">
    <source>
        <dbReference type="ARBA" id="ARBA00049645"/>
    </source>
</evidence>
<evidence type="ECO:0000256" key="2">
    <source>
        <dbReference type="ARBA" id="ARBA00010617"/>
    </source>
</evidence>